<dbReference type="AlphaFoldDB" id="A0A417XZK9"/>
<organism evidence="2 3">
    <name type="scientific">Nocardioides immobilis</name>
    <dbReference type="NCBI Taxonomy" id="2049295"/>
    <lineage>
        <taxon>Bacteria</taxon>
        <taxon>Bacillati</taxon>
        <taxon>Actinomycetota</taxon>
        <taxon>Actinomycetes</taxon>
        <taxon>Propionibacteriales</taxon>
        <taxon>Nocardioidaceae</taxon>
        <taxon>Nocardioides</taxon>
    </lineage>
</organism>
<dbReference type="RefSeq" id="WP_118926524.1">
    <property type="nucleotide sequence ID" value="NZ_QXGH01000021.1"/>
</dbReference>
<evidence type="ECO:0000313" key="3">
    <source>
        <dbReference type="Proteomes" id="UP000283644"/>
    </source>
</evidence>
<protein>
    <submittedName>
        <fullName evidence="2">Plasmid replication, integration and excision activator</fullName>
    </submittedName>
</protein>
<sequence length="144" mass="15646">MAMPRKLPVEFGVAFPYGAYAVGEVQPVRDYDKSTRERIIQAVDPDTGLLLWSVDVVDGDPEAKKSTRTMSVKITATVQPVLPEALSGLPFTPVEFDKMTATAYIEENGDFSKIAWSLRAADVRAPSRSTKPATEKAAIEKASA</sequence>
<accession>A0A417XZK9</accession>
<evidence type="ECO:0000313" key="2">
    <source>
        <dbReference type="EMBL" id="RHW25822.1"/>
    </source>
</evidence>
<reference evidence="2 3" key="1">
    <citation type="submission" date="2018-09" db="EMBL/GenBank/DDBJ databases">
        <title>Genome sequencing of Nocardioides immobilis CCTCC AB 2017083 for comparison to Nocardioides silvaticus.</title>
        <authorList>
            <person name="Li C."/>
            <person name="Wang G."/>
        </authorList>
    </citation>
    <scope>NUCLEOTIDE SEQUENCE [LARGE SCALE GENOMIC DNA]</scope>
    <source>
        <strain evidence="2 3">CCTCC AB 2017083</strain>
    </source>
</reference>
<feature type="compositionally biased region" description="Basic and acidic residues" evidence="1">
    <location>
        <begin position="133"/>
        <end position="144"/>
    </location>
</feature>
<proteinExistence type="predicted"/>
<dbReference type="OrthoDB" id="4299905at2"/>
<name>A0A417XZK9_9ACTN</name>
<evidence type="ECO:0000256" key="1">
    <source>
        <dbReference type="SAM" id="MobiDB-lite"/>
    </source>
</evidence>
<dbReference type="Proteomes" id="UP000283644">
    <property type="component" value="Unassembled WGS sequence"/>
</dbReference>
<gene>
    <name evidence="2" type="ORF">D0Z08_17450</name>
</gene>
<feature type="region of interest" description="Disordered" evidence="1">
    <location>
        <begin position="125"/>
        <end position="144"/>
    </location>
</feature>
<comment type="caution">
    <text evidence="2">The sequence shown here is derived from an EMBL/GenBank/DDBJ whole genome shotgun (WGS) entry which is preliminary data.</text>
</comment>
<dbReference type="EMBL" id="QXGH01000021">
    <property type="protein sequence ID" value="RHW25822.1"/>
    <property type="molecule type" value="Genomic_DNA"/>
</dbReference>
<keyword evidence="3" id="KW-1185">Reference proteome</keyword>